<keyword evidence="3" id="KW-1185">Reference proteome</keyword>
<name>A0A239ZWJ3_9FIRM</name>
<feature type="transmembrane region" description="Helical" evidence="1">
    <location>
        <begin position="16"/>
        <end position="35"/>
    </location>
</feature>
<keyword evidence="1" id="KW-0812">Transmembrane</keyword>
<dbReference type="RefSeq" id="WP_095066581.1">
    <property type="nucleotide sequence ID" value="NZ_LT906470.1"/>
</dbReference>
<dbReference type="InterPro" id="IPR007383">
    <property type="entry name" value="DUF445"/>
</dbReference>
<evidence type="ECO:0000313" key="3">
    <source>
        <dbReference type="Proteomes" id="UP000214973"/>
    </source>
</evidence>
<keyword evidence="1" id="KW-1133">Transmembrane helix</keyword>
<dbReference type="PANTHER" id="PTHR38442">
    <property type="entry name" value="INNER MEMBRANE PROTEIN-RELATED"/>
    <property type="match status" value="1"/>
</dbReference>
<reference evidence="2 3" key="1">
    <citation type="submission" date="2017-06" db="EMBL/GenBank/DDBJ databases">
        <authorList>
            <consortium name="Pathogen Informatics"/>
        </authorList>
    </citation>
    <scope>NUCLEOTIDE SEQUENCE [LARGE SCALE GENOMIC DNA]</scope>
    <source>
        <strain evidence="2 3">NCTC12018</strain>
    </source>
</reference>
<feature type="transmembrane region" description="Helical" evidence="1">
    <location>
        <begin position="407"/>
        <end position="428"/>
    </location>
</feature>
<organism evidence="2 3">
    <name type="scientific">Veillonella rodentium</name>
    <dbReference type="NCBI Taxonomy" id="248315"/>
    <lineage>
        <taxon>Bacteria</taxon>
        <taxon>Bacillati</taxon>
        <taxon>Bacillota</taxon>
        <taxon>Negativicutes</taxon>
        <taxon>Veillonellales</taxon>
        <taxon>Veillonellaceae</taxon>
        <taxon>Veillonella</taxon>
    </lineage>
</organism>
<dbReference type="PANTHER" id="PTHR38442:SF1">
    <property type="entry name" value="INNER MEMBRANE PROTEIN"/>
    <property type="match status" value="1"/>
</dbReference>
<protein>
    <submittedName>
        <fullName evidence="2">Predicted membrane protein</fullName>
    </submittedName>
</protein>
<dbReference type="Pfam" id="PF04286">
    <property type="entry name" value="DUF445"/>
    <property type="match status" value="1"/>
</dbReference>
<dbReference type="KEGG" id="vrm:44547418_01801"/>
<evidence type="ECO:0000313" key="2">
    <source>
        <dbReference type="EMBL" id="SNV75349.1"/>
    </source>
</evidence>
<feature type="transmembrane region" description="Helical" evidence="1">
    <location>
        <begin position="47"/>
        <end position="66"/>
    </location>
</feature>
<dbReference type="Proteomes" id="UP000214973">
    <property type="component" value="Chromosome 1"/>
</dbReference>
<accession>A0A239ZWJ3</accession>
<dbReference type="GO" id="GO:0005886">
    <property type="term" value="C:plasma membrane"/>
    <property type="evidence" value="ECO:0007669"/>
    <property type="project" value="TreeGrafter"/>
</dbReference>
<dbReference type="EMBL" id="LT906470">
    <property type="protein sequence ID" value="SNV75349.1"/>
    <property type="molecule type" value="Genomic_DNA"/>
</dbReference>
<gene>
    <name evidence="2" type="ORF">SAMEA44547418_01801</name>
</gene>
<proteinExistence type="predicted"/>
<sequence>MIHYIRSLTLKQRANGIFALTALLYCFVFIGQFFYDGESWYQPLYWAVQSALIGSVADWFAVTALFRKPLGFPYHTALIPRNKERLINGVIQLVKTKMLTKDRCLVLVGNIQFVPLFEKFLLSPEGQRAARLVIHQGLHLVWKSQSSAEWATWGANRIRTLLRKQSLVPALKHVLLDLCEHNRYESMVVQVLGVVQERMNHPAMVTWLTSVVAEEAHRKKRKGFFQDFFISVSEATDVINYKEMAEAIIQEVYAMLETWKHPNSPERTAWLRQWVTPIRNIEDNREVCAALDEAWERWIREQDWESIIENHLCPYIEELLLVGDENGETPAQVLVNIALELWNVYGKSEDLRNRIERTMHDIARYVLEQGYDLIETIIRQVLGGLSTDKFIYFIESKVEDDLSWIRINGAVVGAVAGLLTWIFLEYVYTPLWAQLTGL</sequence>
<evidence type="ECO:0000256" key="1">
    <source>
        <dbReference type="SAM" id="Phobius"/>
    </source>
</evidence>
<dbReference type="AlphaFoldDB" id="A0A239ZWJ3"/>
<keyword evidence="1" id="KW-0472">Membrane</keyword>